<evidence type="ECO:0000313" key="3">
    <source>
        <dbReference type="Proteomes" id="UP001189429"/>
    </source>
</evidence>
<feature type="non-terminal residue" evidence="2">
    <location>
        <position position="501"/>
    </location>
</feature>
<feature type="region of interest" description="Disordered" evidence="1">
    <location>
        <begin position="32"/>
        <end position="51"/>
    </location>
</feature>
<dbReference type="EMBL" id="CAUYUJ010019245">
    <property type="protein sequence ID" value="CAK0889633.1"/>
    <property type="molecule type" value="Genomic_DNA"/>
</dbReference>
<evidence type="ECO:0000313" key="2">
    <source>
        <dbReference type="EMBL" id="CAK0889633.1"/>
    </source>
</evidence>
<evidence type="ECO:0008006" key="4">
    <source>
        <dbReference type="Google" id="ProtNLM"/>
    </source>
</evidence>
<feature type="non-terminal residue" evidence="2">
    <location>
        <position position="1"/>
    </location>
</feature>
<gene>
    <name evidence="2" type="ORF">PCOR1329_LOCUS70122</name>
</gene>
<reference evidence="2" key="1">
    <citation type="submission" date="2023-10" db="EMBL/GenBank/DDBJ databases">
        <authorList>
            <person name="Chen Y."/>
            <person name="Shah S."/>
            <person name="Dougan E. K."/>
            <person name="Thang M."/>
            <person name="Chan C."/>
        </authorList>
    </citation>
    <scope>NUCLEOTIDE SEQUENCE [LARGE SCALE GENOMIC DNA]</scope>
</reference>
<keyword evidence="3" id="KW-1185">Reference proteome</keyword>
<proteinExistence type="predicted"/>
<name>A0ABN9WS67_9DINO</name>
<organism evidence="2 3">
    <name type="scientific">Prorocentrum cordatum</name>
    <dbReference type="NCBI Taxonomy" id="2364126"/>
    <lineage>
        <taxon>Eukaryota</taxon>
        <taxon>Sar</taxon>
        <taxon>Alveolata</taxon>
        <taxon>Dinophyceae</taxon>
        <taxon>Prorocentrales</taxon>
        <taxon>Prorocentraceae</taxon>
        <taxon>Prorocentrum</taxon>
    </lineage>
</organism>
<protein>
    <recommendedName>
        <fullName evidence="4">Reverse transcriptase Ty1/copia-type domain-containing protein</fullName>
    </recommendedName>
</protein>
<accession>A0ABN9WS67</accession>
<sequence>AAVREEEGGDDRDEKDLKTWLVEINEADIDEGDLLPDVPCEEDSGTGGDSFLAADEPLSTTSKALTDLSVQDMAKHAIDIVRAKKQELTSLHDLGCFRRLRRSLANDIVDTRWVLKWKNKENKHFIEARLTMRGFKGHDENLATFAGAATRWGQRVVNAITAQRDDWVMFSFDVSAAFAKGLTFQELSELTAPKAVAMELLKHLEKHVGTCTQEWTNFAHVGIERVTRADGIYTHQEKYVASLREIDNNFYADLQDEQNVSVEAKSHYSTLLGGVAWLCVTMPAMAVYVQALQRRGAEPRAQDLKRLNLVLRWVRRRKVGILFRKLPGRLRLVGVADAAFKAIPDESSGLALRGCAIVLNADCDATPASPDGACNILIYHGCAATAKSLADDLDSGRLQPPVDAAVDARGVFDCLAATDVGELVEGSLKLHVLSLRERLQSGTLRRLFWTDTRDMLADGLTKGPVPRDQLVAVSNRGEYRAARAAASTTVSNGRKQTTCST</sequence>
<comment type="caution">
    <text evidence="2">The sequence shown here is derived from an EMBL/GenBank/DDBJ whole genome shotgun (WGS) entry which is preliminary data.</text>
</comment>
<feature type="compositionally biased region" description="Acidic residues" evidence="1">
    <location>
        <begin position="32"/>
        <end position="44"/>
    </location>
</feature>
<dbReference type="Proteomes" id="UP001189429">
    <property type="component" value="Unassembled WGS sequence"/>
</dbReference>
<evidence type="ECO:0000256" key="1">
    <source>
        <dbReference type="SAM" id="MobiDB-lite"/>
    </source>
</evidence>